<comment type="caution">
    <text evidence="3">The sequence shown here is derived from an EMBL/GenBank/DDBJ whole genome shotgun (WGS) entry which is preliminary data.</text>
</comment>
<evidence type="ECO:0000259" key="2">
    <source>
        <dbReference type="Pfam" id="PF21831"/>
    </source>
</evidence>
<evidence type="ECO:0000313" key="3">
    <source>
        <dbReference type="EMBL" id="NUU27245.1"/>
    </source>
</evidence>
<dbReference type="Proteomes" id="UP000539146">
    <property type="component" value="Unassembled WGS sequence"/>
</dbReference>
<evidence type="ECO:0000313" key="4">
    <source>
        <dbReference type="Proteomes" id="UP000539146"/>
    </source>
</evidence>
<dbReference type="Pfam" id="PF21831">
    <property type="entry name" value="DUF6891"/>
    <property type="match status" value="1"/>
</dbReference>
<dbReference type="RefSeq" id="WP_175325288.1">
    <property type="nucleotide sequence ID" value="NZ_BAAAWP010000001.1"/>
</dbReference>
<evidence type="ECO:0000256" key="1">
    <source>
        <dbReference type="SAM" id="MobiDB-lite"/>
    </source>
</evidence>
<feature type="compositionally biased region" description="Basic residues" evidence="1">
    <location>
        <begin position="1"/>
        <end position="10"/>
    </location>
</feature>
<dbReference type="EMBL" id="JABMCG010000080">
    <property type="protein sequence ID" value="NUU27245.1"/>
    <property type="molecule type" value="Genomic_DNA"/>
</dbReference>
<feature type="compositionally biased region" description="Low complexity" evidence="1">
    <location>
        <begin position="14"/>
        <end position="25"/>
    </location>
</feature>
<feature type="region of interest" description="Disordered" evidence="1">
    <location>
        <begin position="1"/>
        <end position="25"/>
    </location>
</feature>
<accession>A0A850DRW1</accession>
<organism evidence="3 4">
    <name type="scientific">Curtobacterium citreum</name>
    <dbReference type="NCBI Taxonomy" id="2036"/>
    <lineage>
        <taxon>Bacteria</taxon>
        <taxon>Bacillati</taxon>
        <taxon>Actinomycetota</taxon>
        <taxon>Actinomycetes</taxon>
        <taxon>Micrococcales</taxon>
        <taxon>Microbacteriaceae</taxon>
        <taxon>Curtobacterium</taxon>
    </lineage>
</organism>
<dbReference type="AlphaFoldDB" id="A0A850DRW1"/>
<feature type="domain" description="DUF6891" evidence="2">
    <location>
        <begin position="34"/>
        <end position="241"/>
    </location>
</feature>
<proteinExistence type="predicted"/>
<dbReference type="InterPro" id="IPR054186">
    <property type="entry name" value="DUF6891"/>
</dbReference>
<reference evidence="3 4" key="1">
    <citation type="submission" date="2020-05" db="EMBL/GenBank/DDBJ databases">
        <title>Genome Sequencing of Type Strains.</title>
        <authorList>
            <person name="Lemaire J.F."/>
            <person name="Inderbitzin P."/>
            <person name="Gregorio O.A."/>
            <person name="Collins S.B."/>
            <person name="Wespe N."/>
            <person name="Knight-Connoni V."/>
        </authorList>
    </citation>
    <scope>NUCLEOTIDE SEQUENCE [LARGE SCALE GENOMIC DNA]</scope>
    <source>
        <strain evidence="3 4">DSM 20512</strain>
    </source>
</reference>
<sequence length="245" mass="27161">MAFRWWRRRRSEATPDTSTPAPAPAPVALDPVALAETIDALVLPGFTPFEDVVETVVEVHEDEVDDPETLRPLVERAVRDRWAARLTEQHAWEPGSGQYERLRDAFATLREQGFVTGMAVGVDQADGVAECADARTPDPTAPDRHREWAYVFFHQQDAERLAEPTALLYLAYGAFRPSPDLEPDHVALAEQSADGRAVLGRHSRVSAASAVLAALVDHGLDADWDGQTTQRITVRIDRWQKPLPA</sequence>
<name>A0A850DRW1_9MICO</name>
<protein>
    <recommendedName>
        <fullName evidence="2">DUF6891 domain-containing protein</fullName>
    </recommendedName>
</protein>
<gene>
    <name evidence="3" type="ORF">HP467_03845</name>
</gene>